<name>A0ABN4BLG6_9MOLU</name>
<gene>
    <name evidence="1" type="ORF">OVS_00625</name>
</gene>
<evidence type="ECO:0000313" key="2">
    <source>
        <dbReference type="Proteomes" id="UP000018745"/>
    </source>
</evidence>
<accession>A0ABN4BLG6</accession>
<proteinExistence type="predicted"/>
<evidence type="ECO:0000313" key="1">
    <source>
        <dbReference type="EMBL" id="AHC40115.1"/>
    </source>
</evidence>
<evidence type="ECO:0008006" key="3">
    <source>
        <dbReference type="Google" id="ProtNLM"/>
    </source>
</evidence>
<dbReference type="Proteomes" id="UP000018745">
    <property type="component" value="Chromosome"/>
</dbReference>
<sequence length="390" mass="43737">MTKMHNFWKRQVPRLRLPPRIAICDSVDEGGTVKITQTGKDWWKAMKGLDARNPEALRVGQGSIWATGKKGDIIEDKFFYVPENFGWLGEKYKDVKSLVSGIGLKITNIEGERFTKDMNGVTFGSKRSGEVRRDSKQGSDVLTRKLNMERVAYYKPSGGGIWELGRGTCAIEHKIGKREVYLFVGAVEVERLGEKDAKGYEWEFKKDKFFDGTYGCEVFKGRRDETKYQLIRKKVGKAGKHDGPEGNEVIVIGVDGEVNNGKGALVEVNGVLDFGVSRNVKSTMGVLMGIAINLIRDKECKTAFSGDSSEDTSKAIDKCIEGARDKIVKAIQHVRGGRNNLKVPGDWNGSEKNIDRDWVVNQLRSHLKAGGRFATLSRWRQDIKLSYKYS</sequence>
<dbReference type="EMBL" id="CP006935">
    <property type="protein sequence ID" value="AHC40115.1"/>
    <property type="molecule type" value="Genomic_DNA"/>
</dbReference>
<reference evidence="1 2" key="1">
    <citation type="journal article" date="2014" name="Genome Announc.">
        <title>Complete Genome Sequence of Mycoplasma ovis Strain Michigan, a Hemoplasma of Sheep with Two Distinct 16S rRNA Genes.</title>
        <authorList>
            <person name="Deshuillers P.L."/>
            <person name="Santos A.P."/>
            <person name="do Nascimento N.C."/>
            <person name="Hampel J.A."/>
            <person name="Bergin I.L."/>
            <person name="Dyson M.C."/>
            <person name="Messick J.B."/>
        </authorList>
    </citation>
    <scope>NUCLEOTIDE SEQUENCE [LARGE SCALE GENOMIC DNA]</scope>
    <source>
        <strain evidence="1 2">Michigan</strain>
    </source>
</reference>
<protein>
    <recommendedName>
        <fullName evidence="3">RNase H type-1 domain-containing protein</fullName>
    </recommendedName>
</protein>
<organism evidence="1 2">
    <name type="scientific">Mycoplasma ovis str. Michigan</name>
    <dbReference type="NCBI Taxonomy" id="1415773"/>
    <lineage>
        <taxon>Bacteria</taxon>
        <taxon>Bacillati</taxon>
        <taxon>Mycoplasmatota</taxon>
        <taxon>Mollicutes</taxon>
        <taxon>Mycoplasmataceae</taxon>
        <taxon>Mycoplasma</taxon>
    </lineage>
</organism>
<keyword evidence="2" id="KW-1185">Reference proteome</keyword>